<dbReference type="CDD" id="cd03213">
    <property type="entry name" value="ABCG_EPDR"/>
    <property type="match status" value="1"/>
</dbReference>
<dbReference type="PANTHER" id="PTHR48042:SF19">
    <property type="entry name" value="OS09G0472100 PROTEIN"/>
    <property type="match status" value="1"/>
</dbReference>
<accession>A0A8T2UQF5</accession>
<evidence type="ECO:0000256" key="8">
    <source>
        <dbReference type="ARBA" id="ARBA00022989"/>
    </source>
</evidence>
<dbReference type="PANTHER" id="PTHR48042">
    <property type="entry name" value="ABC TRANSPORTER G FAMILY MEMBER 11"/>
    <property type="match status" value="1"/>
</dbReference>
<keyword evidence="4" id="KW-0150">Chloroplast</keyword>
<feature type="domain" description="ABC transporter" evidence="11">
    <location>
        <begin position="11"/>
        <end position="255"/>
    </location>
</feature>
<keyword evidence="8 10" id="KW-1133">Transmembrane helix</keyword>
<comment type="subcellular location">
    <subcellularLocation>
        <location evidence="1">Membrane</location>
        <topology evidence="1">Multi-pass membrane protein</topology>
    </subcellularLocation>
</comment>
<dbReference type="SUPFAM" id="SSF52540">
    <property type="entry name" value="P-loop containing nucleoside triphosphate hydrolases"/>
    <property type="match status" value="1"/>
</dbReference>
<dbReference type="OrthoDB" id="1868848at2759"/>
<dbReference type="PROSITE" id="PS00211">
    <property type="entry name" value="ABC_TRANSPORTER_1"/>
    <property type="match status" value="1"/>
</dbReference>
<dbReference type="InterPro" id="IPR017871">
    <property type="entry name" value="ABC_transporter-like_CS"/>
</dbReference>
<dbReference type="InterPro" id="IPR003439">
    <property type="entry name" value="ABC_transporter-like_ATP-bd"/>
</dbReference>
<keyword evidence="7" id="KW-0067">ATP-binding</keyword>
<feature type="transmembrane region" description="Helical" evidence="10">
    <location>
        <begin position="385"/>
        <end position="406"/>
    </location>
</feature>
<proteinExistence type="inferred from homology"/>
<dbReference type="Pfam" id="PF19055">
    <property type="entry name" value="ABC2_membrane_7"/>
    <property type="match status" value="1"/>
</dbReference>
<feature type="transmembrane region" description="Helical" evidence="10">
    <location>
        <begin position="426"/>
        <end position="450"/>
    </location>
</feature>
<evidence type="ECO:0000313" key="12">
    <source>
        <dbReference type="EMBL" id="KAH7436820.1"/>
    </source>
</evidence>
<dbReference type="AlphaFoldDB" id="A0A8T2UQF5"/>
<dbReference type="InterPro" id="IPR003593">
    <property type="entry name" value="AAA+_ATPase"/>
</dbReference>
<dbReference type="Gene3D" id="3.40.50.300">
    <property type="entry name" value="P-loop containing nucleotide triphosphate hydrolases"/>
    <property type="match status" value="1"/>
</dbReference>
<evidence type="ECO:0000256" key="2">
    <source>
        <dbReference type="ARBA" id="ARBA00005814"/>
    </source>
</evidence>
<dbReference type="Pfam" id="PF01061">
    <property type="entry name" value="ABC2_membrane"/>
    <property type="match status" value="1"/>
</dbReference>
<dbReference type="InterPro" id="IPR013525">
    <property type="entry name" value="ABC2_TM"/>
</dbReference>
<evidence type="ECO:0000256" key="6">
    <source>
        <dbReference type="ARBA" id="ARBA00022741"/>
    </source>
</evidence>
<keyword evidence="4" id="KW-0934">Plastid</keyword>
<dbReference type="InterPro" id="IPR043926">
    <property type="entry name" value="ABCG_dom"/>
</dbReference>
<feature type="transmembrane region" description="Helical" evidence="10">
    <location>
        <begin position="350"/>
        <end position="373"/>
    </location>
</feature>
<dbReference type="InterPro" id="IPR027417">
    <property type="entry name" value="P-loop_NTPase"/>
</dbReference>
<sequence>MSASASSRILLSWKDLSVSVSSTQGGPPRSLLQNVSGYAEPGSLLAIMGPSGCGKSTLLNALAGRLGSATIDSGEILVNGRRQRLSYGNAAYVMQDDALIGTLTTYETLAYSAHLQLPDTMTAVEKEQRVQDAIREMGLQECADTPVGSWYIKGLSGGQKRRLTIAIETLKKRALLFLDEPTSGLDSAAALHVTKRLLTLAESGRTLLVSIHQPSSEIFQLFHYLCLLSSGQTVYFGERYKAQEFFDLGGFPCPAYRNPADHFLWVINSDFDTEAEDEEQGSKGISNKPKSLIKAYIGSDIRKEMIAKIRHATEKEGDIITKDDGDKVSAMKQTFYLTARSFTNMRRDIAYYWFRLFIYTMLSICVGTIYYKVGHSYDAIQARAGMFIFVTAFLTFMGVASFPSFIEDMKIFTRERLNGHYGATVFVVANFLSAFPFVLLLAIIPGTILYEMGGLHPGFGHYICFIITLIATLSVEESLLAAISAVAPDFLTGMIAGCGVMGIYLLNGGFFRLIRDLPSPVWRYPLSYMSFHTWTSRAFYNNDFLGLVFDNNVPGGPPLTGEEILKSRFDMYIDYSKWWPVFVLVCMAFTYRVMFLLLIKLREMLPSLIMSMRATRKMVDRASSGRFVVPHDIEENEVEMQK</sequence>
<feature type="transmembrane region" description="Helical" evidence="10">
    <location>
        <begin position="493"/>
        <end position="514"/>
    </location>
</feature>
<gene>
    <name evidence="12" type="ORF">KP509_05G037200</name>
</gene>
<comment type="caution">
    <text evidence="12">The sequence shown here is derived from an EMBL/GenBank/DDBJ whole genome shotgun (WGS) entry which is preliminary data.</text>
</comment>
<protein>
    <recommendedName>
        <fullName evidence="11">ABC transporter domain-containing protein</fullName>
    </recommendedName>
</protein>
<dbReference type="Pfam" id="PF00005">
    <property type="entry name" value="ABC_tran"/>
    <property type="match status" value="1"/>
</dbReference>
<evidence type="ECO:0000256" key="1">
    <source>
        <dbReference type="ARBA" id="ARBA00004141"/>
    </source>
</evidence>
<name>A0A8T2UQF5_CERRI</name>
<dbReference type="GO" id="GO:0016887">
    <property type="term" value="F:ATP hydrolysis activity"/>
    <property type="evidence" value="ECO:0007669"/>
    <property type="project" value="InterPro"/>
</dbReference>
<keyword evidence="13" id="KW-1185">Reference proteome</keyword>
<evidence type="ECO:0000256" key="3">
    <source>
        <dbReference type="ARBA" id="ARBA00022448"/>
    </source>
</evidence>
<keyword evidence="6" id="KW-0547">Nucleotide-binding</keyword>
<feature type="transmembrane region" description="Helical" evidence="10">
    <location>
        <begin position="578"/>
        <end position="599"/>
    </location>
</feature>
<keyword evidence="3" id="KW-0813">Transport</keyword>
<dbReference type="Proteomes" id="UP000825935">
    <property type="component" value="Chromosome 5"/>
</dbReference>
<keyword evidence="5 10" id="KW-0812">Transmembrane</keyword>
<dbReference type="PROSITE" id="PS50893">
    <property type="entry name" value="ABC_TRANSPORTER_2"/>
    <property type="match status" value="1"/>
</dbReference>
<dbReference type="SMART" id="SM00382">
    <property type="entry name" value="AAA"/>
    <property type="match status" value="1"/>
</dbReference>
<dbReference type="GO" id="GO:0140359">
    <property type="term" value="F:ABC-type transporter activity"/>
    <property type="evidence" value="ECO:0007669"/>
    <property type="project" value="InterPro"/>
</dbReference>
<evidence type="ECO:0000313" key="13">
    <source>
        <dbReference type="Proteomes" id="UP000825935"/>
    </source>
</evidence>
<dbReference type="InterPro" id="IPR052215">
    <property type="entry name" value="Plant_ABCG"/>
</dbReference>
<evidence type="ECO:0000259" key="11">
    <source>
        <dbReference type="PROSITE" id="PS50893"/>
    </source>
</evidence>
<evidence type="ECO:0000256" key="10">
    <source>
        <dbReference type="SAM" id="Phobius"/>
    </source>
</evidence>
<dbReference type="EMBL" id="CM035410">
    <property type="protein sequence ID" value="KAH7436820.1"/>
    <property type="molecule type" value="Genomic_DNA"/>
</dbReference>
<evidence type="ECO:0000256" key="7">
    <source>
        <dbReference type="ARBA" id="ARBA00022840"/>
    </source>
</evidence>
<organism evidence="12 13">
    <name type="scientific">Ceratopteris richardii</name>
    <name type="common">Triangle waterfern</name>
    <dbReference type="NCBI Taxonomy" id="49495"/>
    <lineage>
        <taxon>Eukaryota</taxon>
        <taxon>Viridiplantae</taxon>
        <taxon>Streptophyta</taxon>
        <taxon>Embryophyta</taxon>
        <taxon>Tracheophyta</taxon>
        <taxon>Polypodiopsida</taxon>
        <taxon>Polypodiidae</taxon>
        <taxon>Polypodiales</taxon>
        <taxon>Pteridineae</taxon>
        <taxon>Pteridaceae</taxon>
        <taxon>Parkerioideae</taxon>
        <taxon>Ceratopteris</taxon>
    </lineage>
</organism>
<evidence type="ECO:0000256" key="4">
    <source>
        <dbReference type="ARBA" id="ARBA00022528"/>
    </source>
</evidence>
<evidence type="ECO:0000256" key="9">
    <source>
        <dbReference type="ARBA" id="ARBA00023136"/>
    </source>
</evidence>
<feature type="transmembrane region" description="Helical" evidence="10">
    <location>
        <begin position="462"/>
        <end position="487"/>
    </location>
</feature>
<dbReference type="GO" id="GO:0005524">
    <property type="term" value="F:ATP binding"/>
    <property type="evidence" value="ECO:0007669"/>
    <property type="project" value="UniProtKB-KW"/>
</dbReference>
<reference evidence="12" key="1">
    <citation type="submission" date="2021-08" db="EMBL/GenBank/DDBJ databases">
        <title>WGS assembly of Ceratopteris richardii.</title>
        <authorList>
            <person name="Marchant D.B."/>
            <person name="Chen G."/>
            <person name="Jenkins J."/>
            <person name="Shu S."/>
            <person name="Leebens-Mack J."/>
            <person name="Grimwood J."/>
            <person name="Schmutz J."/>
            <person name="Soltis P."/>
            <person name="Soltis D."/>
            <person name="Chen Z.-H."/>
        </authorList>
    </citation>
    <scope>NUCLEOTIDE SEQUENCE</scope>
    <source>
        <strain evidence="12">Whitten #5841</strain>
        <tissue evidence="12">Leaf</tissue>
    </source>
</reference>
<dbReference type="GO" id="GO:0016020">
    <property type="term" value="C:membrane"/>
    <property type="evidence" value="ECO:0007669"/>
    <property type="project" value="UniProtKB-SubCell"/>
</dbReference>
<dbReference type="OMA" id="THASQIF"/>
<comment type="similarity">
    <text evidence="2">Belongs to the ABC transporter superfamily. ABCG family. Eye pigment precursor importer (TC 3.A.1.204) subfamily.</text>
</comment>
<evidence type="ECO:0000256" key="5">
    <source>
        <dbReference type="ARBA" id="ARBA00022692"/>
    </source>
</evidence>
<keyword evidence="9 10" id="KW-0472">Membrane</keyword>